<evidence type="ECO:0000256" key="5">
    <source>
        <dbReference type="ARBA" id="ARBA00022771"/>
    </source>
</evidence>
<dbReference type="SMART" id="SM00355">
    <property type="entry name" value="ZnF_C2H2"/>
    <property type="match status" value="2"/>
</dbReference>
<dbReference type="GO" id="GO:0005634">
    <property type="term" value="C:nucleus"/>
    <property type="evidence" value="ECO:0007669"/>
    <property type="project" value="UniProtKB-SubCell"/>
</dbReference>
<proteinExistence type="inferred from homology"/>
<evidence type="ECO:0000256" key="3">
    <source>
        <dbReference type="ARBA" id="ARBA00022723"/>
    </source>
</evidence>
<feature type="non-terminal residue" evidence="13">
    <location>
        <position position="1"/>
    </location>
</feature>
<dbReference type="Proteomes" id="UP000539599">
    <property type="component" value="Unassembled WGS sequence"/>
</dbReference>
<feature type="non-terminal residue" evidence="13">
    <location>
        <position position="74"/>
    </location>
</feature>
<evidence type="ECO:0000259" key="12">
    <source>
        <dbReference type="PROSITE" id="PS50157"/>
    </source>
</evidence>
<sequence length="74" mass="8114">GEMPYSCQQCQKTFRTSSHLATHQQNHTQESPYVCVVCGKSFSVGTECLLHQRTHLEEVPVGQGASPGVDVPQN</sequence>
<dbReference type="Pfam" id="PF00096">
    <property type="entry name" value="zf-C2H2"/>
    <property type="match status" value="1"/>
</dbReference>
<evidence type="ECO:0000256" key="8">
    <source>
        <dbReference type="ARBA" id="ARBA00023125"/>
    </source>
</evidence>
<keyword evidence="6" id="KW-0862">Zinc</keyword>
<name>A0A7L2I710_SAGSE</name>
<keyword evidence="3" id="KW-0479">Metal-binding</keyword>
<dbReference type="EMBL" id="VWYJ01047344">
    <property type="protein sequence ID" value="NXR05531.1"/>
    <property type="molecule type" value="Genomic_DNA"/>
</dbReference>
<keyword evidence="9" id="KW-0804">Transcription</keyword>
<keyword evidence="7" id="KW-0805">Transcription regulation</keyword>
<comment type="caution">
    <text evidence="13">The sequence shown here is derived from an EMBL/GenBank/DDBJ whole genome shotgun (WGS) entry which is preliminary data.</text>
</comment>
<evidence type="ECO:0000313" key="14">
    <source>
        <dbReference type="Proteomes" id="UP000539599"/>
    </source>
</evidence>
<reference evidence="13 14" key="1">
    <citation type="submission" date="2019-09" db="EMBL/GenBank/DDBJ databases">
        <title>Bird 10,000 Genomes (B10K) Project - Family phase.</title>
        <authorList>
            <person name="Zhang G."/>
        </authorList>
    </citation>
    <scope>NUCLEOTIDE SEQUENCE [LARGE SCALE GENOMIC DNA]</scope>
    <source>
        <strain evidence="13">B10K-DU-011-38</strain>
        <tissue evidence="13">Muscle</tissue>
    </source>
</reference>
<dbReference type="AlphaFoldDB" id="A0A7L2I710"/>
<dbReference type="PANTHER" id="PTHR23235">
    <property type="entry name" value="KRUEPPEL-LIKE TRANSCRIPTION FACTOR"/>
    <property type="match status" value="1"/>
</dbReference>
<dbReference type="PROSITE" id="PS00028">
    <property type="entry name" value="ZINC_FINGER_C2H2_1"/>
    <property type="match status" value="2"/>
</dbReference>
<organism evidence="13 14">
    <name type="scientific">Sagittarius serpentarius</name>
    <name type="common">Secretary bird</name>
    <dbReference type="NCBI Taxonomy" id="56258"/>
    <lineage>
        <taxon>Eukaryota</taxon>
        <taxon>Metazoa</taxon>
        <taxon>Chordata</taxon>
        <taxon>Craniata</taxon>
        <taxon>Vertebrata</taxon>
        <taxon>Euteleostomi</taxon>
        <taxon>Archelosauria</taxon>
        <taxon>Archosauria</taxon>
        <taxon>Dinosauria</taxon>
        <taxon>Saurischia</taxon>
        <taxon>Theropoda</taxon>
        <taxon>Coelurosauria</taxon>
        <taxon>Aves</taxon>
        <taxon>Neognathae</taxon>
        <taxon>Neoaves</taxon>
        <taxon>Telluraves</taxon>
        <taxon>Accipitrimorphae</taxon>
        <taxon>Accipitriformes</taxon>
        <taxon>Sagittariidae</taxon>
        <taxon>Sagittarius</taxon>
    </lineage>
</organism>
<feature type="domain" description="C2H2-type" evidence="12">
    <location>
        <begin position="33"/>
        <end position="60"/>
    </location>
</feature>
<accession>A0A7L2I710</accession>
<evidence type="ECO:0000256" key="10">
    <source>
        <dbReference type="ARBA" id="ARBA00023242"/>
    </source>
</evidence>
<dbReference type="Gene3D" id="3.30.160.60">
    <property type="entry name" value="Classic Zinc Finger"/>
    <property type="match status" value="2"/>
</dbReference>
<dbReference type="GO" id="GO:0008270">
    <property type="term" value="F:zinc ion binding"/>
    <property type="evidence" value="ECO:0007669"/>
    <property type="project" value="UniProtKB-KW"/>
</dbReference>
<keyword evidence="5 11" id="KW-0863">Zinc-finger</keyword>
<dbReference type="SUPFAM" id="SSF57667">
    <property type="entry name" value="beta-beta-alpha zinc fingers"/>
    <property type="match status" value="1"/>
</dbReference>
<evidence type="ECO:0000256" key="1">
    <source>
        <dbReference type="ARBA" id="ARBA00004123"/>
    </source>
</evidence>
<dbReference type="FunFam" id="3.30.160.60:FF:000044">
    <property type="entry name" value="zinc finger protein 37 homolog"/>
    <property type="match status" value="1"/>
</dbReference>
<keyword evidence="8" id="KW-0238">DNA-binding</keyword>
<comment type="similarity">
    <text evidence="2">Belongs to the krueppel C2H2-type zinc-finger protein family.</text>
</comment>
<evidence type="ECO:0000256" key="7">
    <source>
        <dbReference type="ARBA" id="ARBA00023015"/>
    </source>
</evidence>
<keyword evidence="14" id="KW-1185">Reference proteome</keyword>
<evidence type="ECO:0000313" key="13">
    <source>
        <dbReference type="EMBL" id="NXR05531.1"/>
    </source>
</evidence>
<feature type="domain" description="C2H2-type" evidence="12">
    <location>
        <begin position="5"/>
        <end position="32"/>
    </location>
</feature>
<dbReference type="GO" id="GO:0000978">
    <property type="term" value="F:RNA polymerase II cis-regulatory region sequence-specific DNA binding"/>
    <property type="evidence" value="ECO:0007669"/>
    <property type="project" value="TreeGrafter"/>
</dbReference>
<dbReference type="PANTHER" id="PTHR23235:SF152">
    <property type="entry name" value="SI:DKEY-210J14.3"/>
    <property type="match status" value="1"/>
</dbReference>
<keyword evidence="4" id="KW-0677">Repeat</keyword>
<dbReference type="InterPro" id="IPR036236">
    <property type="entry name" value="Znf_C2H2_sf"/>
</dbReference>
<dbReference type="GO" id="GO:0000981">
    <property type="term" value="F:DNA-binding transcription factor activity, RNA polymerase II-specific"/>
    <property type="evidence" value="ECO:0007669"/>
    <property type="project" value="TreeGrafter"/>
</dbReference>
<evidence type="ECO:0000256" key="6">
    <source>
        <dbReference type="ARBA" id="ARBA00022833"/>
    </source>
</evidence>
<evidence type="ECO:0000256" key="2">
    <source>
        <dbReference type="ARBA" id="ARBA00006991"/>
    </source>
</evidence>
<dbReference type="PROSITE" id="PS50157">
    <property type="entry name" value="ZINC_FINGER_C2H2_2"/>
    <property type="match status" value="2"/>
</dbReference>
<evidence type="ECO:0000256" key="4">
    <source>
        <dbReference type="ARBA" id="ARBA00022737"/>
    </source>
</evidence>
<keyword evidence="10" id="KW-0539">Nucleus</keyword>
<protein>
    <submittedName>
        <fullName evidence="13">ZN625 protein</fullName>
    </submittedName>
</protein>
<dbReference type="InterPro" id="IPR013087">
    <property type="entry name" value="Znf_C2H2_type"/>
</dbReference>
<evidence type="ECO:0000256" key="9">
    <source>
        <dbReference type="ARBA" id="ARBA00023163"/>
    </source>
</evidence>
<dbReference type="FunFam" id="3.30.160.60:FF:000012">
    <property type="entry name" value="RB-associated KRAB zinc finger protein-like"/>
    <property type="match status" value="1"/>
</dbReference>
<gene>
    <name evidence="13" type="primary">Znf625</name>
    <name evidence="13" type="ORF">SAGSER_R13896</name>
</gene>
<comment type="subcellular location">
    <subcellularLocation>
        <location evidence="1">Nucleus</location>
    </subcellularLocation>
</comment>
<evidence type="ECO:0000256" key="11">
    <source>
        <dbReference type="PROSITE-ProRule" id="PRU00042"/>
    </source>
</evidence>